<dbReference type="CDD" id="cd01392">
    <property type="entry name" value="HTH_LacI"/>
    <property type="match status" value="1"/>
</dbReference>
<dbReference type="Pfam" id="PF13377">
    <property type="entry name" value="Peripla_BP_3"/>
    <property type="match status" value="1"/>
</dbReference>
<dbReference type="Gene3D" id="3.40.50.2300">
    <property type="match status" value="2"/>
</dbReference>
<dbReference type="SUPFAM" id="SSF47413">
    <property type="entry name" value="lambda repressor-like DNA-binding domains"/>
    <property type="match status" value="1"/>
</dbReference>
<dbReference type="InterPro" id="IPR010982">
    <property type="entry name" value="Lambda_DNA-bd_dom_sf"/>
</dbReference>
<dbReference type="PROSITE" id="PS50932">
    <property type="entry name" value="HTH_LACI_2"/>
    <property type="match status" value="1"/>
</dbReference>
<name>A0A6I6E509_9MICO</name>
<keyword evidence="2" id="KW-0238">DNA-binding</keyword>
<evidence type="ECO:0000313" key="5">
    <source>
        <dbReference type="EMBL" id="QGU26398.1"/>
    </source>
</evidence>
<dbReference type="PROSITE" id="PS00356">
    <property type="entry name" value="HTH_LACI_1"/>
    <property type="match status" value="1"/>
</dbReference>
<keyword evidence="6" id="KW-1185">Reference proteome</keyword>
<dbReference type="SUPFAM" id="SSF53822">
    <property type="entry name" value="Periplasmic binding protein-like I"/>
    <property type="match status" value="1"/>
</dbReference>
<dbReference type="GO" id="GO:0003700">
    <property type="term" value="F:DNA-binding transcription factor activity"/>
    <property type="evidence" value="ECO:0007669"/>
    <property type="project" value="TreeGrafter"/>
</dbReference>
<evidence type="ECO:0000313" key="6">
    <source>
        <dbReference type="Proteomes" id="UP000422989"/>
    </source>
</evidence>
<dbReference type="EMBL" id="CP032550">
    <property type="protein sequence ID" value="QGU26398.1"/>
    <property type="molecule type" value="Genomic_DNA"/>
</dbReference>
<protein>
    <submittedName>
        <fullName evidence="5">LacI family transcriptional regulator</fullName>
    </submittedName>
</protein>
<organism evidence="5 6">
    <name type="scientific">Microbacterium oryzae</name>
    <dbReference type="NCBI Taxonomy" id="743009"/>
    <lineage>
        <taxon>Bacteria</taxon>
        <taxon>Bacillati</taxon>
        <taxon>Actinomycetota</taxon>
        <taxon>Actinomycetes</taxon>
        <taxon>Micrococcales</taxon>
        <taxon>Microbacteriaceae</taxon>
        <taxon>Microbacterium</taxon>
    </lineage>
</organism>
<accession>A0A6I6E509</accession>
<evidence type="ECO:0000256" key="1">
    <source>
        <dbReference type="ARBA" id="ARBA00023015"/>
    </source>
</evidence>
<dbReference type="PANTHER" id="PTHR30146">
    <property type="entry name" value="LACI-RELATED TRANSCRIPTIONAL REPRESSOR"/>
    <property type="match status" value="1"/>
</dbReference>
<dbReference type="Pfam" id="PF00356">
    <property type="entry name" value="LacI"/>
    <property type="match status" value="1"/>
</dbReference>
<dbReference type="RefSeq" id="WP_156240790.1">
    <property type="nucleotide sequence ID" value="NZ_BAAAZL010000002.1"/>
</dbReference>
<sequence length="334" mass="35334">MRRAGIRDVADLAGVSISSVSNALNRPDAVSEQLRTRVRAAADQLGYVPLRAAQQLRAGRSGLIGMTVISIGNPFFAEMLEGAEEATSAAGYQVMLGNSDDSAQRESSYLELFELAHVEGVIVSPFGDVAPALKRLRAQQIPVTLVDGIDEQGLTPSVSLDNVQGGRMAVRHLVEIGRRRLAFVGAREEVRQTRDRLRGAASFAEEAGVPLDVTIGLRTTPRLGSEIGARIAGMPAHERPDAVFAANDMLACGIVHGLLTAGLRVPDDVAVVGYDDIPFASIAAVPLTSVRQPARAMGRRAGEMLVSLLRGEGEQPPATEVFAAELVVRASTVG</sequence>
<dbReference type="SMART" id="SM00354">
    <property type="entry name" value="HTH_LACI"/>
    <property type="match status" value="1"/>
</dbReference>
<reference evidence="5 6" key="1">
    <citation type="submission" date="2018-09" db="EMBL/GenBank/DDBJ databases">
        <title>Whole genome sequencing of Microbacterium oryzae strain MB-10T.</title>
        <authorList>
            <person name="Das S.K."/>
        </authorList>
    </citation>
    <scope>NUCLEOTIDE SEQUENCE [LARGE SCALE GENOMIC DNA]</scope>
    <source>
        <strain evidence="5 6">MB-10</strain>
    </source>
</reference>
<dbReference type="PANTHER" id="PTHR30146:SF109">
    <property type="entry name" value="HTH-TYPE TRANSCRIPTIONAL REGULATOR GALS"/>
    <property type="match status" value="1"/>
</dbReference>
<evidence type="ECO:0000259" key="4">
    <source>
        <dbReference type="PROSITE" id="PS50932"/>
    </source>
</evidence>
<dbReference type="KEGG" id="moj:D7D94_00835"/>
<proteinExistence type="predicted"/>
<dbReference type="InterPro" id="IPR028082">
    <property type="entry name" value="Peripla_BP_I"/>
</dbReference>
<dbReference type="AlphaFoldDB" id="A0A6I6E509"/>
<keyword evidence="3" id="KW-0804">Transcription</keyword>
<evidence type="ECO:0000256" key="3">
    <source>
        <dbReference type="ARBA" id="ARBA00023163"/>
    </source>
</evidence>
<gene>
    <name evidence="5" type="ORF">D7D94_00835</name>
</gene>
<dbReference type="Proteomes" id="UP000422989">
    <property type="component" value="Chromosome"/>
</dbReference>
<dbReference type="Gene3D" id="1.10.260.40">
    <property type="entry name" value="lambda repressor-like DNA-binding domains"/>
    <property type="match status" value="1"/>
</dbReference>
<dbReference type="InterPro" id="IPR000843">
    <property type="entry name" value="HTH_LacI"/>
</dbReference>
<feature type="domain" description="HTH lacI-type" evidence="4">
    <location>
        <begin position="4"/>
        <end position="58"/>
    </location>
</feature>
<keyword evidence="1" id="KW-0805">Transcription regulation</keyword>
<dbReference type="OrthoDB" id="37081at2"/>
<evidence type="ECO:0000256" key="2">
    <source>
        <dbReference type="ARBA" id="ARBA00023125"/>
    </source>
</evidence>
<dbReference type="InterPro" id="IPR046335">
    <property type="entry name" value="LacI/GalR-like_sensor"/>
</dbReference>
<dbReference type="GO" id="GO:0000976">
    <property type="term" value="F:transcription cis-regulatory region binding"/>
    <property type="evidence" value="ECO:0007669"/>
    <property type="project" value="TreeGrafter"/>
</dbReference>